<evidence type="ECO:0000256" key="2">
    <source>
        <dbReference type="ARBA" id="ARBA00007708"/>
    </source>
</evidence>
<name>A0A8J5F7G7_ZINOF</name>
<dbReference type="AlphaFoldDB" id="A0A8J5F7G7"/>
<evidence type="ECO:0000256" key="3">
    <source>
        <dbReference type="ARBA" id="ARBA00022448"/>
    </source>
</evidence>
<keyword evidence="4" id="KW-0653">Protein transport</keyword>
<dbReference type="CDD" id="cd03561">
    <property type="entry name" value="VHS"/>
    <property type="match status" value="1"/>
</dbReference>
<dbReference type="GO" id="GO:0043130">
    <property type="term" value="F:ubiquitin binding"/>
    <property type="evidence" value="ECO:0007669"/>
    <property type="project" value="InterPro"/>
</dbReference>
<dbReference type="PROSITE" id="PS50909">
    <property type="entry name" value="GAT"/>
    <property type="match status" value="1"/>
</dbReference>
<proteinExistence type="inferred from homology"/>
<dbReference type="GO" id="GO:0005737">
    <property type="term" value="C:cytoplasm"/>
    <property type="evidence" value="ECO:0007669"/>
    <property type="project" value="UniProtKB-ARBA"/>
</dbReference>
<dbReference type="SUPFAM" id="SSF89009">
    <property type="entry name" value="GAT-like domain"/>
    <property type="match status" value="1"/>
</dbReference>
<feature type="region of interest" description="Disordered" evidence="6">
    <location>
        <begin position="562"/>
        <end position="592"/>
    </location>
</feature>
<gene>
    <name evidence="9" type="ORF">ZIOFF_057885</name>
</gene>
<protein>
    <recommendedName>
        <fullName evidence="11">VHS domain-containing protein</fullName>
    </recommendedName>
</protein>
<dbReference type="InterPro" id="IPR004152">
    <property type="entry name" value="GAT_dom"/>
</dbReference>
<sequence>MSEAVILEVVKDTLPDAHGRKGGKRLDPLHASAPGGRGSSLPVPSPLLGSDPWRAAAGSGGFALTCLDLVRWWPRYLLIGLRSWKGEMAAALVDRATSDMLIGPDWAMNVQICDILNREPGQAKEVIRGLKRRIGHKSSRVQLLALTFRTKEEARFHFDMEEVVMEVVVSTLTRKLGFISEWRKPQMNPNLEGICKGSQSLMPVLRISMPVKLHDFALRYSCNELQNYMPVQMDFSYMVYVCLRMSNMNCTLHLQLLETVIKNCGDVVHMYVAEKDVLRKMVKIVKKKPDPQVKEKILVLIDTWQEALGGPRATYPQYYAAYQELLQAGAVFPQRGGRSAPTFNPQKDSLSLYPPSGQSTEFYEEVPDTSSGSDLPALSIAEIQNARGIMDVLSEMLNAIDPGNTEGLRQEVIVDLVDQCRTYKQRVVQLINKTSYVVYAISSALVHTSLFSCADARAMGDFCCCHVLCSIQFIPFTSRRICLNPMAERDEELLGQALALNDDLEHVLVKHDSIAAGKSVQAVKPKSLQALVDLDDSAPNKQTDQSVVKRCTLVLESALVSNGSNTSSITGDKPPLQQLSLPAPPTPNGSATSLAIIDPRIDLLSGEDYSEPKNENRALVPVNEPLINSASDQNILALADMFSNAKTEENNSNPPRPSDSQLTLSSLPAYTSATPLTVNPLQLQQPVQFNQTNPIMNSQVPTGFSSQQPAQSYGVNDQGLVLPRAPWEAQSAPSSDFPNLHPQLLQHGQFVGSTPLSGPTGHPGSFPPQIAATGQPGSFPPQIAQPLPGGFIGVTHQQVMLGSQHGGLPPHFVHNNQYASMYGPIKNDQMTAIYSQQVYGSHMPAISQQALYSNQLTGYGGYLTQPVRQFSPSGGAAYGYASSHGLSQMMHGLSMQDNHMFVNGTSSYPNSVPSYSQPMNKTPKTEEKLFGDLLSMAKNKAK</sequence>
<evidence type="ECO:0000256" key="5">
    <source>
        <dbReference type="ARBA" id="ARBA00023136"/>
    </source>
</evidence>
<feature type="domain" description="GAT" evidence="8">
    <location>
        <begin position="374"/>
        <end position="463"/>
    </location>
</feature>
<evidence type="ECO:0000313" key="10">
    <source>
        <dbReference type="Proteomes" id="UP000734854"/>
    </source>
</evidence>
<dbReference type="Pfam" id="PF00790">
    <property type="entry name" value="VHS"/>
    <property type="match status" value="2"/>
</dbReference>
<keyword evidence="5" id="KW-0472">Membrane</keyword>
<comment type="caution">
    <text evidence="9">The sequence shown here is derived from an EMBL/GenBank/DDBJ whole genome shotgun (WGS) entry which is preliminary data.</text>
</comment>
<evidence type="ECO:0000259" key="8">
    <source>
        <dbReference type="PROSITE" id="PS50909"/>
    </source>
</evidence>
<dbReference type="GO" id="GO:0016020">
    <property type="term" value="C:membrane"/>
    <property type="evidence" value="ECO:0007669"/>
    <property type="project" value="UniProtKB-SubCell"/>
</dbReference>
<dbReference type="SMART" id="SM00288">
    <property type="entry name" value="VHS"/>
    <property type="match status" value="1"/>
</dbReference>
<feature type="region of interest" description="Disordered" evidence="6">
    <location>
        <begin position="753"/>
        <end position="772"/>
    </location>
</feature>
<accession>A0A8J5F7G7</accession>
<feature type="domain" description="VHS" evidence="7">
    <location>
        <begin position="96"/>
        <end position="333"/>
    </location>
</feature>
<dbReference type="InterPro" id="IPR008942">
    <property type="entry name" value="ENTH_VHS"/>
</dbReference>
<comment type="subcellular location">
    <subcellularLocation>
        <location evidence="1">Membrane</location>
        <topology evidence="1">Peripheral membrane protein</topology>
    </subcellularLocation>
</comment>
<dbReference type="Pfam" id="PF03127">
    <property type="entry name" value="GAT"/>
    <property type="match status" value="1"/>
</dbReference>
<dbReference type="GO" id="GO:0035091">
    <property type="term" value="F:phosphatidylinositol binding"/>
    <property type="evidence" value="ECO:0007669"/>
    <property type="project" value="InterPro"/>
</dbReference>
<evidence type="ECO:0000256" key="4">
    <source>
        <dbReference type="ARBA" id="ARBA00022927"/>
    </source>
</evidence>
<dbReference type="InterPro" id="IPR002014">
    <property type="entry name" value="VHS_dom"/>
</dbReference>
<keyword evidence="10" id="KW-1185">Reference proteome</keyword>
<reference evidence="9 10" key="1">
    <citation type="submission" date="2020-08" db="EMBL/GenBank/DDBJ databases">
        <title>Plant Genome Project.</title>
        <authorList>
            <person name="Zhang R.-G."/>
        </authorList>
    </citation>
    <scope>NUCLEOTIDE SEQUENCE [LARGE SCALE GENOMIC DNA]</scope>
    <source>
        <tissue evidence="9">Rhizome</tissue>
    </source>
</reference>
<dbReference type="Proteomes" id="UP000734854">
    <property type="component" value="Unassembled WGS sequence"/>
</dbReference>
<dbReference type="EMBL" id="JACMSC010000016">
    <property type="protein sequence ID" value="KAG6481289.1"/>
    <property type="molecule type" value="Genomic_DNA"/>
</dbReference>
<evidence type="ECO:0008006" key="11">
    <source>
        <dbReference type="Google" id="ProtNLM"/>
    </source>
</evidence>
<feature type="region of interest" description="Disordered" evidence="6">
    <location>
        <begin position="17"/>
        <end position="44"/>
    </location>
</feature>
<dbReference type="PROSITE" id="PS50179">
    <property type="entry name" value="VHS"/>
    <property type="match status" value="1"/>
</dbReference>
<dbReference type="PANTHER" id="PTHR45898:SF4">
    <property type="entry name" value="TARGET OF MYB PROTEIN 1"/>
    <property type="match status" value="1"/>
</dbReference>
<keyword evidence="3" id="KW-0813">Transport</keyword>
<feature type="compositionally biased region" description="Basic and acidic residues" evidence="6">
    <location>
        <begin position="17"/>
        <end position="28"/>
    </location>
</feature>
<dbReference type="Gene3D" id="1.20.58.160">
    <property type="match status" value="1"/>
</dbReference>
<dbReference type="SUPFAM" id="SSF48464">
    <property type="entry name" value="ENTH/VHS domain"/>
    <property type="match status" value="2"/>
</dbReference>
<dbReference type="PANTHER" id="PTHR45898">
    <property type="entry name" value="TOM1-LIKE PROTEIN"/>
    <property type="match status" value="1"/>
</dbReference>
<dbReference type="CDD" id="cd14231">
    <property type="entry name" value="GAT_GGA-like_plant"/>
    <property type="match status" value="1"/>
</dbReference>
<organism evidence="9 10">
    <name type="scientific">Zingiber officinale</name>
    <name type="common">Ginger</name>
    <name type="synonym">Amomum zingiber</name>
    <dbReference type="NCBI Taxonomy" id="94328"/>
    <lineage>
        <taxon>Eukaryota</taxon>
        <taxon>Viridiplantae</taxon>
        <taxon>Streptophyta</taxon>
        <taxon>Embryophyta</taxon>
        <taxon>Tracheophyta</taxon>
        <taxon>Spermatophyta</taxon>
        <taxon>Magnoliopsida</taxon>
        <taxon>Liliopsida</taxon>
        <taxon>Zingiberales</taxon>
        <taxon>Zingiberaceae</taxon>
        <taxon>Zingiber</taxon>
    </lineage>
</organism>
<dbReference type="InterPro" id="IPR044836">
    <property type="entry name" value="TOL_plant"/>
</dbReference>
<evidence type="ECO:0000259" key="7">
    <source>
        <dbReference type="PROSITE" id="PS50179"/>
    </source>
</evidence>
<evidence type="ECO:0000256" key="6">
    <source>
        <dbReference type="SAM" id="MobiDB-lite"/>
    </source>
</evidence>
<evidence type="ECO:0000256" key="1">
    <source>
        <dbReference type="ARBA" id="ARBA00004170"/>
    </source>
</evidence>
<dbReference type="Gene3D" id="1.25.40.90">
    <property type="match status" value="2"/>
</dbReference>
<dbReference type="GO" id="GO:0043328">
    <property type="term" value="P:protein transport to vacuole involved in ubiquitin-dependent protein catabolic process via the multivesicular body sorting pathway"/>
    <property type="evidence" value="ECO:0007669"/>
    <property type="project" value="InterPro"/>
</dbReference>
<evidence type="ECO:0000313" key="9">
    <source>
        <dbReference type="EMBL" id="KAG6481289.1"/>
    </source>
</evidence>
<dbReference type="InterPro" id="IPR038425">
    <property type="entry name" value="GAT_sf"/>
</dbReference>
<comment type="similarity">
    <text evidence="2">Belongs to the TOM1 family.</text>
</comment>